<dbReference type="GO" id="GO:0003676">
    <property type="term" value="F:nucleic acid binding"/>
    <property type="evidence" value="ECO:0007669"/>
    <property type="project" value="InterPro"/>
</dbReference>
<dbReference type="CDD" id="cd06222">
    <property type="entry name" value="RNase_H_like"/>
    <property type="match status" value="1"/>
</dbReference>
<dbReference type="SUPFAM" id="SSF53098">
    <property type="entry name" value="Ribonuclease H-like"/>
    <property type="match status" value="1"/>
</dbReference>
<dbReference type="InterPro" id="IPR002156">
    <property type="entry name" value="RNaseH_domain"/>
</dbReference>
<accession>A0A6A2YW27</accession>
<sequence>MNDYVFKGATYKTDSTIHSSYNWEKCYANSSKVHVIYLVQHVTNPTWSPPPRGWMCLNTDGAVATLDGRGSIGGVIRNSNGEWITGFTKNMGTTSILHAELWSIYEGLLIVRNLGIHRLWIQSDSSRAFKLVGESGSIDNHIPLLRVILKLR</sequence>
<dbReference type="Gene3D" id="3.30.420.10">
    <property type="entry name" value="Ribonuclease H-like superfamily/Ribonuclease H"/>
    <property type="match status" value="1"/>
</dbReference>
<feature type="domain" description="RNase H type-1" evidence="1">
    <location>
        <begin position="58"/>
        <end position="137"/>
    </location>
</feature>
<dbReference type="GO" id="GO:0004523">
    <property type="term" value="F:RNA-DNA hybrid ribonuclease activity"/>
    <property type="evidence" value="ECO:0007669"/>
    <property type="project" value="InterPro"/>
</dbReference>
<proteinExistence type="predicted"/>
<dbReference type="InterPro" id="IPR044730">
    <property type="entry name" value="RNase_H-like_dom_plant"/>
</dbReference>
<gene>
    <name evidence="2" type="ORF">F3Y22_tig00111201pilonHSYRG00131</name>
</gene>
<dbReference type="InterPro" id="IPR012337">
    <property type="entry name" value="RNaseH-like_sf"/>
</dbReference>
<dbReference type="AlphaFoldDB" id="A0A6A2YW27"/>
<dbReference type="InterPro" id="IPR053151">
    <property type="entry name" value="RNase_H-like"/>
</dbReference>
<protein>
    <recommendedName>
        <fullName evidence="1">RNase H type-1 domain-containing protein</fullName>
    </recommendedName>
</protein>
<dbReference type="Pfam" id="PF13456">
    <property type="entry name" value="RVT_3"/>
    <property type="match status" value="1"/>
</dbReference>
<keyword evidence="3" id="KW-1185">Reference proteome</keyword>
<dbReference type="PANTHER" id="PTHR47723:SF13">
    <property type="entry name" value="PUTATIVE-RELATED"/>
    <property type="match status" value="1"/>
</dbReference>
<dbReference type="EMBL" id="VEPZ02001266">
    <property type="protein sequence ID" value="KAE8683537.1"/>
    <property type="molecule type" value="Genomic_DNA"/>
</dbReference>
<name>A0A6A2YW27_HIBSY</name>
<organism evidence="2 3">
    <name type="scientific">Hibiscus syriacus</name>
    <name type="common">Rose of Sharon</name>
    <dbReference type="NCBI Taxonomy" id="106335"/>
    <lineage>
        <taxon>Eukaryota</taxon>
        <taxon>Viridiplantae</taxon>
        <taxon>Streptophyta</taxon>
        <taxon>Embryophyta</taxon>
        <taxon>Tracheophyta</taxon>
        <taxon>Spermatophyta</taxon>
        <taxon>Magnoliopsida</taxon>
        <taxon>eudicotyledons</taxon>
        <taxon>Gunneridae</taxon>
        <taxon>Pentapetalae</taxon>
        <taxon>rosids</taxon>
        <taxon>malvids</taxon>
        <taxon>Malvales</taxon>
        <taxon>Malvaceae</taxon>
        <taxon>Malvoideae</taxon>
        <taxon>Hibiscus</taxon>
    </lineage>
</organism>
<dbReference type="InterPro" id="IPR036397">
    <property type="entry name" value="RNaseH_sf"/>
</dbReference>
<evidence type="ECO:0000259" key="1">
    <source>
        <dbReference type="Pfam" id="PF13456"/>
    </source>
</evidence>
<comment type="caution">
    <text evidence="2">The sequence shown here is derived from an EMBL/GenBank/DDBJ whole genome shotgun (WGS) entry which is preliminary data.</text>
</comment>
<evidence type="ECO:0000313" key="2">
    <source>
        <dbReference type="EMBL" id="KAE8683537.1"/>
    </source>
</evidence>
<dbReference type="PANTHER" id="PTHR47723">
    <property type="entry name" value="OS05G0353850 PROTEIN"/>
    <property type="match status" value="1"/>
</dbReference>
<reference evidence="2" key="1">
    <citation type="submission" date="2019-09" db="EMBL/GenBank/DDBJ databases">
        <title>Draft genome information of white flower Hibiscus syriacus.</title>
        <authorList>
            <person name="Kim Y.-M."/>
        </authorList>
    </citation>
    <scope>NUCLEOTIDE SEQUENCE [LARGE SCALE GENOMIC DNA]</scope>
    <source>
        <strain evidence="2">YM2019G1</strain>
    </source>
</reference>
<dbReference type="Proteomes" id="UP000436088">
    <property type="component" value="Unassembled WGS sequence"/>
</dbReference>
<evidence type="ECO:0000313" key="3">
    <source>
        <dbReference type="Proteomes" id="UP000436088"/>
    </source>
</evidence>